<dbReference type="GO" id="GO:0005886">
    <property type="term" value="C:plasma membrane"/>
    <property type="evidence" value="ECO:0007669"/>
    <property type="project" value="UniProtKB-SubCell"/>
</dbReference>
<dbReference type="NCBIfam" id="TIGR02210">
    <property type="entry name" value="rodA_shape"/>
    <property type="match status" value="1"/>
</dbReference>
<evidence type="ECO:0000313" key="13">
    <source>
        <dbReference type="Proteomes" id="UP000445696"/>
    </source>
</evidence>
<comment type="pathway">
    <text evidence="11">Cell wall biogenesis; peptidoglycan biosynthesis.</text>
</comment>
<dbReference type="EMBL" id="WTVA01000003">
    <property type="protein sequence ID" value="MZR22191.1"/>
    <property type="molecule type" value="Genomic_DNA"/>
</dbReference>
<dbReference type="GO" id="GO:0008360">
    <property type="term" value="P:regulation of cell shape"/>
    <property type="evidence" value="ECO:0007669"/>
    <property type="project" value="UniProtKB-KW"/>
</dbReference>
<keyword evidence="8 11" id="KW-1133">Transmembrane helix</keyword>
<evidence type="ECO:0000256" key="8">
    <source>
        <dbReference type="ARBA" id="ARBA00022989"/>
    </source>
</evidence>
<evidence type="ECO:0000256" key="3">
    <source>
        <dbReference type="ARBA" id="ARBA00022676"/>
    </source>
</evidence>
<evidence type="ECO:0000256" key="10">
    <source>
        <dbReference type="ARBA" id="ARBA00023316"/>
    </source>
</evidence>
<comment type="caution">
    <text evidence="12">The sequence shown here is derived from an EMBL/GenBank/DDBJ whole genome shotgun (WGS) entry which is preliminary data.</text>
</comment>
<dbReference type="InterPro" id="IPR011923">
    <property type="entry name" value="RodA/MrdB"/>
</dbReference>
<dbReference type="PROSITE" id="PS00428">
    <property type="entry name" value="FTSW_RODA_SPOVE"/>
    <property type="match status" value="1"/>
</dbReference>
<dbReference type="GO" id="GO:0071555">
    <property type="term" value="P:cell wall organization"/>
    <property type="evidence" value="ECO:0007669"/>
    <property type="project" value="UniProtKB-KW"/>
</dbReference>
<gene>
    <name evidence="11 12" type="primary">rodA</name>
    <name evidence="11" type="synonym">mrdB</name>
    <name evidence="12" type="ORF">GQF03_07605</name>
</gene>
<dbReference type="InterPro" id="IPR001182">
    <property type="entry name" value="FtsW/RodA"/>
</dbReference>
<keyword evidence="13" id="KW-1185">Reference proteome</keyword>
<keyword evidence="5 11" id="KW-0812">Transmembrane</keyword>
<dbReference type="PANTHER" id="PTHR30474:SF1">
    <property type="entry name" value="PEPTIDOGLYCAN GLYCOSYLTRANSFERASE MRDB"/>
    <property type="match status" value="1"/>
</dbReference>
<dbReference type="GO" id="GO:0008955">
    <property type="term" value="F:peptidoglycan glycosyltransferase activity"/>
    <property type="evidence" value="ECO:0007669"/>
    <property type="project" value="UniProtKB-UniRule"/>
</dbReference>
<evidence type="ECO:0000256" key="4">
    <source>
        <dbReference type="ARBA" id="ARBA00022679"/>
    </source>
</evidence>
<dbReference type="GO" id="GO:0009252">
    <property type="term" value="P:peptidoglycan biosynthetic process"/>
    <property type="evidence" value="ECO:0007669"/>
    <property type="project" value="UniProtKB-UniRule"/>
</dbReference>
<protein>
    <recommendedName>
        <fullName evidence="11">Peptidoglycan glycosyltransferase MrdB</fullName>
        <shortName evidence="11">PGT</shortName>
        <ecNumber evidence="11">2.4.99.28</ecNumber>
    </recommendedName>
    <alternativeName>
        <fullName evidence="11">Cell elongation protein RodA</fullName>
    </alternativeName>
    <alternativeName>
        <fullName evidence="11">Cell wall polymerase</fullName>
    </alternativeName>
    <alternativeName>
        <fullName evidence="11">Peptidoglycan polymerase</fullName>
        <shortName evidence="11">PG polymerase</shortName>
    </alternativeName>
</protein>
<feature type="transmembrane region" description="Helical" evidence="11">
    <location>
        <begin position="354"/>
        <end position="381"/>
    </location>
</feature>
<reference evidence="12 13" key="1">
    <citation type="journal article" date="2014" name="Int. J. Syst. Evol. Microbiol.">
        <title>Sneathiella chungangensis sp. nov., isolated from a marine sand, and emended description of the genus Sneathiella.</title>
        <authorList>
            <person name="Siamphan C."/>
            <person name="Kim H."/>
            <person name="Lee J.S."/>
            <person name="Kim W."/>
        </authorList>
    </citation>
    <scope>NUCLEOTIDE SEQUENCE [LARGE SCALE GENOMIC DNA]</scope>
    <source>
        <strain evidence="12 13">KCTC 32476</strain>
    </source>
</reference>
<keyword evidence="3 11" id="KW-0328">Glycosyltransferase</keyword>
<feature type="transmembrane region" description="Helical" evidence="11">
    <location>
        <begin position="126"/>
        <end position="147"/>
    </location>
</feature>
<feature type="transmembrane region" description="Helical" evidence="11">
    <location>
        <begin position="387"/>
        <end position="410"/>
    </location>
</feature>
<dbReference type="PANTHER" id="PTHR30474">
    <property type="entry name" value="CELL CYCLE PROTEIN"/>
    <property type="match status" value="1"/>
</dbReference>
<dbReference type="InterPro" id="IPR018365">
    <property type="entry name" value="Cell_cycle_FtsW-rel_CS"/>
</dbReference>
<dbReference type="Proteomes" id="UP000445696">
    <property type="component" value="Unassembled WGS sequence"/>
</dbReference>
<dbReference type="EC" id="2.4.99.28" evidence="11"/>
<evidence type="ECO:0000256" key="9">
    <source>
        <dbReference type="ARBA" id="ARBA00023136"/>
    </source>
</evidence>
<keyword evidence="10 11" id="KW-0961">Cell wall biogenesis/degradation</keyword>
<keyword evidence="2 11" id="KW-1003">Cell membrane</keyword>
<keyword evidence="6 11" id="KW-0133">Cell shape</keyword>
<feature type="transmembrane region" description="Helical" evidence="11">
    <location>
        <begin position="187"/>
        <end position="204"/>
    </location>
</feature>
<name>A0A845MET9_9PROT</name>
<feature type="transmembrane region" description="Helical" evidence="11">
    <location>
        <begin position="65"/>
        <end position="86"/>
    </location>
</feature>
<comment type="subcellular location">
    <subcellularLocation>
        <location evidence="11">Cell inner membrane</location>
        <topology evidence="11">Multi-pass membrane protein</topology>
    </subcellularLocation>
    <subcellularLocation>
        <location evidence="1">Membrane</location>
        <topology evidence="1">Multi-pass membrane protein</topology>
    </subcellularLocation>
</comment>
<sequence length="420" mass="46197">MAAAAPARRHRSPATCCRRRCASIRCVGPVTISRSAVRQEVKVLRELGAKNVQIPLSRKIWEINWGFVLLICATASIGFLMLYSAANGNLEPWASRQMIRFGAGLALMFCVALVDIRVWLNLAYPLYGVALLLLGAVEVMGVIGMGARRWIDFGPFQLQPSEVMKIAIVLALARYFHNIGLDDVRRIRWLIPPILLVLAPVTLVLRQPDLGTALLLAAGAGIIFFVAGVRLWKFALVIGTAIPAGFFAFQFLHDYQKKRVLTFLNPENDPLGAGYHIMQSKIALGSGGVFGKGLLQGTQSHLNYLPEMRTDFIFSMLAEEFGMVGGLLLFALYILLIAYGYAIAYRSRNHFGKLLAIGMTGIFFLYIFINVAMVMGMVPVVGVPLPLISYGGTAMLTLLIGFGMTMSVYIHRDIDIPGKR</sequence>
<feature type="transmembrane region" description="Helical" evidence="11">
    <location>
        <begin position="234"/>
        <end position="252"/>
    </location>
</feature>
<evidence type="ECO:0000256" key="2">
    <source>
        <dbReference type="ARBA" id="ARBA00022475"/>
    </source>
</evidence>
<evidence type="ECO:0000256" key="11">
    <source>
        <dbReference type="HAMAP-Rule" id="MF_02079"/>
    </source>
</evidence>
<feature type="transmembrane region" description="Helical" evidence="11">
    <location>
        <begin position="98"/>
        <end position="120"/>
    </location>
</feature>
<dbReference type="Pfam" id="PF01098">
    <property type="entry name" value="FTSW_RODA_SPOVE"/>
    <property type="match status" value="1"/>
</dbReference>
<evidence type="ECO:0000256" key="7">
    <source>
        <dbReference type="ARBA" id="ARBA00022984"/>
    </source>
</evidence>
<proteinExistence type="inferred from homology"/>
<feature type="transmembrane region" description="Helical" evidence="11">
    <location>
        <begin position="321"/>
        <end position="342"/>
    </location>
</feature>
<comment type="function">
    <text evidence="11">Peptidoglycan polymerase that is essential for cell wall elongation.</text>
</comment>
<dbReference type="HAMAP" id="MF_02079">
    <property type="entry name" value="PGT_RodA"/>
    <property type="match status" value="1"/>
</dbReference>
<accession>A0A845MET9</accession>
<dbReference type="OrthoDB" id="9768187at2"/>
<dbReference type="AlphaFoldDB" id="A0A845MET9"/>
<dbReference type="GO" id="GO:0051301">
    <property type="term" value="P:cell division"/>
    <property type="evidence" value="ECO:0007669"/>
    <property type="project" value="InterPro"/>
</dbReference>
<dbReference type="GO" id="GO:0015648">
    <property type="term" value="F:lipid-linked peptidoglycan transporter activity"/>
    <property type="evidence" value="ECO:0007669"/>
    <property type="project" value="TreeGrafter"/>
</dbReference>
<comment type="catalytic activity">
    <reaction evidence="11">
        <text>[GlcNAc-(1-&gt;4)-Mur2Ac(oyl-L-Ala-gamma-D-Glu-L-Lys-D-Ala-D-Ala)](n)-di-trans,octa-cis-undecaprenyl diphosphate + beta-D-GlcNAc-(1-&gt;4)-Mur2Ac(oyl-L-Ala-gamma-D-Glu-L-Lys-D-Ala-D-Ala)-di-trans,octa-cis-undecaprenyl diphosphate = [GlcNAc-(1-&gt;4)-Mur2Ac(oyl-L-Ala-gamma-D-Glu-L-Lys-D-Ala-D-Ala)](n+1)-di-trans,octa-cis-undecaprenyl diphosphate + di-trans,octa-cis-undecaprenyl diphosphate + H(+)</text>
        <dbReference type="Rhea" id="RHEA:23708"/>
        <dbReference type="Rhea" id="RHEA-COMP:9602"/>
        <dbReference type="Rhea" id="RHEA-COMP:9603"/>
        <dbReference type="ChEBI" id="CHEBI:15378"/>
        <dbReference type="ChEBI" id="CHEBI:58405"/>
        <dbReference type="ChEBI" id="CHEBI:60033"/>
        <dbReference type="ChEBI" id="CHEBI:78435"/>
        <dbReference type="EC" id="2.4.99.28"/>
    </reaction>
</comment>
<keyword evidence="7 11" id="KW-0573">Peptidoglycan synthesis</keyword>
<evidence type="ECO:0000256" key="5">
    <source>
        <dbReference type="ARBA" id="ARBA00022692"/>
    </source>
</evidence>
<comment type="similarity">
    <text evidence="11">Belongs to the SEDS family. MrdB/RodA subfamily.</text>
</comment>
<evidence type="ECO:0000313" key="12">
    <source>
        <dbReference type="EMBL" id="MZR22191.1"/>
    </source>
</evidence>
<keyword evidence="9 11" id="KW-0472">Membrane</keyword>
<evidence type="ECO:0000256" key="6">
    <source>
        <dbReference type="ARBA" id="ARBA00022960"/>
    </source>
</evidence>
<evidence type="ECO:0000256" key="1">
    <source>
        <dbReference type="ARBA" id="ARBA00004141"/>
    </source>
</evidence>
<keyword evidence="4 11" id="KW-0808">Transferase</keyword>
<organism evidence="12 13">
    <name type="scientific">Sneathiella chungangensis</name>
    <dbReference type="NCBI Taxonomy" id="1418234"/>
    <lineage>
        <taxon>Bacteria</taxon>
        <taxon>Pseudomonadati</taxon>
        <taxon>Pseudomonadota</taxon>
        <taxon>Alphaproteobacteria</taxon>
        <taxon>Sneathiellales</taxon>
        <taxon>Sneathiellaceae</taxon>
        <taxon>Sneathiella</taxon>
    </lineage>
</organism>
<dbReference type="GO" id="GO:0032153">
    <property type="term" value="C:cell division site"/>
    <property type="evidence" value="ECO:0007669"/>
    <property type="project" value="TreeGrafter"/>
</dbReference>
<keyword evidence="11" id="KW-0997">Cell inner membrane</keyword>
<dbReference type="UniPathway" id="UPA00219"/>
<feature type="transmembrane region" description="Helical" evidence="11">
    <location>
        <begin position="210"/>
        <end position="227"/>
    </location>
</feature>